<dbReference type="EMBL" id="JARJCW010000017">
    <property type="protein sequence ID" value="KAJ7215528.1"/>
    <property type="molecule type" value="Genomic_DNA"/>
</dbReference>
<accession>A0AAD6VKE9</accession>
<feature type="region of interest" description="Disordered" evidence="1">
    <location>
        <begin position="158"/>
        <end position="231"/>
    </location>
</feature>
<reference evidence="2" key="1">
    <citation type="submission" date="2023-03" db="EMBL/GenBank/DDBJ databases">
        <title>Massive genome expansion in bonnet fungi (Mycena s.s.) driven by repeated elements and novel gene families across ecological guilds.</title>
        <authorList>
            <consortium name="Lawrence Berkeley National Laboratory"/>
            <person name="Harder C.B."/>
            <person name="Miyauchi S."/>
            <person name="Viragh M."/>
            <person name="Kuo A."/>
            <person name="Thoen E."/>
            <person name="Andreopoulos B."/>
            <person name="Lu D."/>
            <person name="Skrede I."/>
            <person name="Drula E."/>
            <person name="Henrissat B."/>
            <person name="Morin E."/>
            <person name="Kohler A."/>
            <person name="Barry K."/>
            <person name="LaButti K."/>
            <person name="Morin E."/>
            <person name="Salamov A."/>
            <person name="Lipzen A."/>
            <person name="Mereny Z."/>
            <person name="Hegedus B."/>
            <person name="Baldrian P."/>
            <person name="Stursova M."/>
            <person name="Weitz H."/>
            <person name="Taylor A."/>
            <person name="Grigoriev I.V."/>
            <person name="Nagy L.G."/>
            <person name="Martin F."/>
            <person name="Kauserud H."/>
        </authorList>
    </citation>
    <scope>NUCLEOTIDE SEQUENCE</scope>
    <source>
        <strain evidence="2">9144</strain>
    </source>
</reference>
<proteinExistence type="predicted"/>
<evidence type="ECO:0000313" key="3">
    <source>
        <dbReference type="Proteomes" id="UP001219525"/>
    </source>
</evidence>
<name>A0AAD6VKE9_9AGAR</name>
<dbReference type="Proteomes" id="UP001219525">
    <property type="component" value="Unassembled WGS sequence"/>
</dbReference>
<dbReference type="AlphaFoldDB" id="A0AAD6VKE9"/>
<gene>
    <name evidence="2" type="ORF">GGX14DRAFT_391959</name>
</gene>
<comment type="caution">
    <text evidence="2">The sequence shown here is derived from an EMBL/GenBank/DDBJ whole genome shotgun (WGS) entry which is preliminary data.</text>
</comment>
<evidence type="ECO:0000256" key="1">
    <source>
        <dbReference type="SAM" id="MobiDB-lite"/>
    </source>
</evidence>
<sequence length="376" mass="40058">MARRVATRQRRRTGRCSAVARGVTPRQAARASLVAALPGGAGRPQEVAVAQSGDTGHRQVLAAVQGVARRSWWRRSSPGGHGVARRRHGASPGCGGGAGRRQVVAAARRRSRQRGASPGARGVARQQRGASTGGRGIARRRHGVVVAARGVARRSWWRGASPSGRGVARRRHSASPGGAGRRQVVVAARRRSRQRGASPGAWGVARRRRGALTGGRGVARRRHGASPGGSAGHRRAIVALWPYVNGSCYLTAAYCYLVLCLVLGKSGSEIGSNLNRTEPNRSAGSNFTEHVRTPNRTRNFMFGGVADRCYEADSDDQKGKGSLNVQRHQIFIKLGSVRRTAPAQRTTLTSGNKTASWLVSEDARVKTVKRAAAQSR</sequence>
<feature type="compositionally biased region" description="Low complexity" evidence="1">
    <location>
        <begin position="195"/>
        <end position="204"/>
    </location>
</feature>
<protein>
    <submittedName>
        <fullName evidence="2">Uncharacterized protein</fullName>
    </submittedName>
</protein>
<feature type="region of interest" description="Disordered" evidence="1">
    <location>
        <begin position="73"/>
        <end position="141"/>
    </location>
</feature>
<organism evidence="2 3">
    <name type="scientific">Mycena pura</name>
    <dbReference type="NCBI Taxonomy" id="153505"/>
    <lineage>
        <taxon>Eukaryota</taxon>
        <taxon>Fungi</taxon>
        <taxon>Dikarya</taxon>
        <taxon>Basidiomycota</taxon>
        <taxon>Agaricomycotina</taxon>
        <taxon>Agaricomycetes</taxon>
        <taxon>Agaricomycetidae</taxon>
        <taxon>Agaricales</taxon>
        <taxon>Marasmiineae</taxon>
        <taxon>Mycenaceae</taxon>
        <taxon>Mycena</taxon>
    </lineage>
</organism>
<evidence type="ECO:0000313" key="2">
    <source>
        <dbReference type="EMBL" id="KAJ7215528.1"/>
    </source>
</evidence>
<keyword evidence="3" id="KW-1185">Reference proteome</keyword>